<accession>A0A8W8MSU0</accession>
<evidence type="ECO:0000256" key="2">
    <source>
        <dbReference type="SAM" id="SignalP"/>
    </source>
</evidence>
<dbReference type="OrthoDB" id="10460414at2759"/>
<keyword evidence="1" id="KW-0472">Membrane</keyword>
<evidence type="ECO:0000313" key="5">
    <source>
        <dbReference type="Proteomes" id="UP000005408"/>
    </source>
</evidence>
<reference evidence="4" key="1">
    <citation type="submission" date="2022-08" db="UniProtKB">
        <authorList>
            <consortium name="EnsemblMetazoa"/>
        </authorList>
    </citation>
    <scope>IDENTIFICATION</scope>
    <source>
        <strain evidence="4">05x7-T-G4-1.051#20</strain>
    </source>
</reference>
<keyword evidence="1" id="KW-1133">Transmembrane helix</keyword>
<proteinExistence type="predicted"/>
<feature type="signal peptide" evidence="2">
    <location>
        <begin position="1"/>
        <end position="17"/>
    </location>
</feature>
<dbReference type="Proteomes" id="UP000005408">
    <property type="component" value="Unassembled WGS sequence"/>
</dbReference>
<dbReference type="AlphaFoldDB" id="A0A8W8MSU0"/>
<dbReference type="PROSITE" id="PS50835">
    <property type="entry name" value="IG_LIKE"/>
    <property type="match status" value="1"/>
</dbReference>
<organism evidence="4 5">
    <name type="scientific">Magallana gigas</name>
    <name type="common">Pacific oyster</name>
    <name type="synonym">Crassostrea gigas</name>
    <dbReference type="NCBI Taxonomy" id="29159"/>
    <lineage>
        <taxon>Eukaryota</taxon>
        <taxon>Metazoa</taxon>
        <taxon>Spiralia</taxon>
        <taxon>Lophotrochozoa</taxon>
        <taxon>Mollusca</taxon>
        <taxon>Bivalvia</taxon>
        <taxon>Autobranchia</taxon>
        <taxon>Pteriomorphia</taxon>
        <taxon>Ostreida</taxon>
        <taxon>Ostreoidea</taxon>
        <taxon>Ostreidae</taxon>
        <taxon>Magallana</taxon>
    </lineage>
</organism>
<dbReference type="EnsemblMetazoa" id="G34897.1">
    <property type="protein sequence ID" value="G34897.1:cds"/>
    <property type="gene ID" value="G34897"/>
</dbReference>
<protein>
    <recommendedName>
        <fullName evidence="3">Ig-like domain-containing protein</fullName>
    </recommendedName>
</protein>
<name>A0A8W8MSU0_MAGGI</name>
<keyword evidence="2" id="KW-0732">Signal</keyword>
<feature type="domain" description="Ig-like" evidence="3">
    <location>
        <begin position="17"/>
        <end position="143"/>
    </location>
</feature>
<dbReference type="OMA" id="CKITHTG"/>
<dbReference type="InterPro" id="IPR007110">
    <property type="entry name" value="Ig-like_dom"/>
</dbReference>
<keyword evidence="5" id="KW-1185">Reference proteome</keyword>
<evidence type="ECO:0000259" key="3">
    <source>
        <dbReference type="PROSITE" id="PS50835"/>
    </source>
</evidence>
<feature type="transmembrane region" description="Helical" evidence="1">
    <location>
        <begin position="324"/>
        <end position="349"/>
    </location>
</feature>
<evidence type="ECO:0000313" key="4">
    <source>
        <dbReference type="EnsemblMetazoa" id="G34897.1:cds"/>
    </source>
</evidence>
<dbReference type="PANTHER" id="PTHR45889:SF8">
    <property type="entry name" value="IG-LIKE DOMAIN-CONTAINING PROTEIN"/>
    <property type="match status" value="1"/>
</dbReference>
<sequence length="412" mass="43847">MREAFVLFILFIAQGKAQVANLEAPAQVDVVNGELVVKCAPSGNGFNFISRLEIKRKLVSESSYITILYVEDPPKGSDPVFRDNNLALKATTEGRAGRVSGALLNFSVSAGRVTCEDGGSYQCKITHTGANNESLTVTSASVNVAVVANPSSGLPVFDLSPSNVPGSTDNVYLKGTTIVLICQSEVGSPARPMRFCHRPAGMPNFLPVSSTQSDVVTPVSTEPGKICILSRTIVATFAIADNAGEFSCDVYNATSNASCGTYLKTSVRSYSGQEYPYCNASNADSTTTTTSTTTTASPTTTNSLSIDETFIAENSSGVSYTGGLSLLLLGCALIFLSGIMVAVSAILYIKAKKLRKEAEMSMIRSTYDSVRFNAGPGPNYSSLEDLKEQTQHRQIEELDSDGYMVPSMTTYK</sequence>
<keyword evidence="1" id="KW-0812">Transmembrane</keyword>
<dbReference type="PANTHER" id="PTHR45889">
    <property type="entry name" value="IG-LIKE DOMAIN-CONTAINING PROTEIN"/>
    <property type="match status" value="1"/>
</dbReference>
<feature type="chain" id="PRO_5036494930" description="Ig-like domain-containing protein" evidence="2">
    <location>
        <begin position="18"/>
        <end position="412"/>
    </location>
</feature>
<evidence type="ECO:0000256" key="1">
    <source>
        <dbReference type="SAM" id="Phobius"/>
    </source>
</evidence>